<dbReference type="Proteomes" id="UP001055879">
    <property type="component" value="Linkage Group LG04"/>
</dbReference>
<comment type="caution">
    <text evidence="1">The sequence shown here is derived from an EMBL/GenBank/DDBJ whole genome shotgun (WGS) entry which is preliminary data.</text>
</comment>
<accession>A0ACB9CK53</accession>
<keyword evidence="2" id="KW-1185">Reference proteome</keyword>
<reference evidence="1 2" key="2">
    <citation type="journal article" date="2022" name="Mol. Ecol. Resour.">
        <title>The genomes of chicory, endive, great burdock and yacon provide insights into Asteraceae paleo-polyploidization history and plant inulin production.</title>
        <authorList>
            <person name="Fan W."/>
            <person name="Wang S."/>
            <person name="Wang H."/>
            <person name="Wang A."/>
            <person name="Jiang F."/>
            <person name="Liu H."/>
            <person name="Zhao H."/>
            <person name="Xu D."/>
            <person name="Zhang Y."/>
        </authorList>
    </citation>
    <scope>NUCLEOTIDE SEQUENCE [LARGE SCALE GENOMIC DNA]</scope>
    <source>
        <strain evidence="2">cv. Niubang</strain>
    </source>
</reference>
<proteinExistence type="predicted"/>
<sequence length="816" mass="90819">MNDNVFTFENPSDSLMDFDYMDELLLDGCWLQATDGSEPLNNNNPSNSTPLLDPSFQWPNLESTIGEPVSKDILLAPEGNPSKTHLKNLIGLPDDQSENLSELSKRWWIAPRAGSGPSPSVMEKLIYAIDNIKHYTVDKNVLIQVWLPETRDGKKVLSTSQQLFSLKLNCPRLSNYRSISEGYHFPAEGDAKESVGLPGRVFMGKVPEWTPDVRFFKIEEYPRVSHAQEQDVRGSVAVPVFDQDIKICIGVVEVVMTTQKSNYTLEIQSVCKALEAVDLRSSEDSNTQKIKVSKGFYHPAIPEILETLKSACIMHHLPLAQTWIPCIQQGGKGGCRYSNDNSIHCISTVDSASYLSDPRFKEFQEACSQHHLFKGQGVVGKAFTTNEPCYAPDVTSYTKTEYPLAHHARIFDLHAAVAIRLRTTNAAAVDFVLEFFLPVDCKNHKDQMGVVDSLLMIVKKVCGSLRIVTEMELQDEEGLLVVSDTELVLKTRDMAFGGSVSGSGSGMEKRRAGVKMEKTITLEMLRQHFAGSLKDAAKNIGVCPTTLKRICRQHGIQRWPSRKIKKVGHSLRKIQLVMDSVHGGSGSFQIESFYSSFPKLASPDQSKTNPHPFSASKIETFDSKAADGATAATSCSQGSSSSHSFSGGTHQVQLVDEDTVEGSLKQIKSDAGIHTFCASSDQDQEQNLFPRSHSHKSLHETPKCQDLPPKPRVMSDGHLRRVKVTFGEEKVRFRLQKDWGYNDLLQEIGKRFRLNDIGGFHLKYLDDDSEWVLLTCDADLEECIDVYRSFKSGTIRLVLREPQLRVGSSLGSNAPL</sequence>
<gene>
    <name evidence="1" type="ORF">L6452_13972</name>
</gene>
<name>A0ACB9CK53_ARCLA</name>
<evidence type="ECO:0000313" key="2">
    <source>
        <dbReference type="Proteomes" id="UP001055879"/>
    </source>
</evidence>
<organism evidence="1 2">
    <name type="scientific">Arctium lappa</name>
    <name type="common">Greater burdock</name>
    <name type="synonym">Lappa major</name>
    <dbReference type="NCBI Taxonomy" id="4217"/>
    <lineage>
        <taxon>Eukaryota</taxon>
        <taxon>Viridiplantae</taxon>
        <taxon>Streptophyta</taxon>
        <taxon>Embryophyta</taxon>
        <taxon>Tracheophyta</taxon>
        <taxon>Spermatophyta</taxon>
        <taxon>Magnoliopsida</taxon>
        <taxon>eudicotyledons</taxon>
        <taxon>Gunneridae</taxon>
        <taxon>Pentapetalae</taxon>
        <taxon>asterids</taxon>
        <taxon>campanulids</taxon>
        <taxon>Asterales</taxon>
        <taxon>Asteraceae</taxon>
        <taxon>Carduoideae</taxon>
        <taxon>Cardueae</taxon>
        <taxon>Arctiinae</taxon>
        <taxon>Arctium</taxon>
    </lineage>
</organism>
<reference evidence="2" key="1">
    <citation type="journal article" date="2022" name="Mol. Ecol. Resour.">
        <title>The genomes of chicory, endive, great burdock and yacon provide insights into Asteraceae palaeo-polyploidization history and plant inulin production.</title>
        <authorList>
            <person name="Fan W."/>
            <person name="Wang S."/>
            <person name="Wang H."/>
            <person name="Wang A."/>
            <person name="Jiang F."/>
            <person name="Liu H."/>
            <person name="Zhao H."/>
            <person name="Xu D."/>
            <person name="Zhang Y."/>
        </authorList>
    </citation>
    <scope>NUCLEOTIDE SEQUENCE [LARGE SCALE GENOMIC DNA]</scope>
    <source>
        <strain evidence="2">cv. Niubang</strain>
    </source>
</reference>
<evidence type="ECO:0000313" key="1">
    <source>
        <dbReference type="EMBL" id="KAI3734502.1"/>
    </source>
</evidence>
<dbReference type="EMBL" id="CM042050">
    <property type="protein sequence ID" value="KAI3734502.1"/>
    <property type="molecule type" value="Genomic_DNA"/>
</dbReference>
<protein>
    <submittedName>
        <fullName evidence="1">Uncharacterized protein</fullName>
    </submittedName>
</protein>